<organism evidence="7 8">
    <name type="scientific">Polytolypa hystricis (strain UAMH7299)</name>
    <dbReference type="NCBI Taxonomy" id="1447883"/>
    <lineage>
        <taxon>Eukaryota</taxon>
        <taxon>Fungi</taxon>
        <taxon>Dikarya</taxon>
        <taxon>Ascomycota</taxon>
        <taxon>Pezizomycotina</taxon>
        <taxon>Eurotiomycetes</taxon>
        <taxon>Eurotiomycetidae</taxon>
        <taxon>Onygenales</taxon>
        <taxon>Onygenales incertae sedis</taxon>
        <taxon>Polytolypa</taxon>
    </lineage>
</organism>
<dbReference type="Pfam" id="PF00172">
    <property type="entry name" value="Zn_clus"/>
    <property type="match status" value="1"/>
</dbReference>
<dbReference type="InterPro" id="IPR021858">
    <property type="entry name" value="Fun_TF"/>
</dbReference>
<evidence type="ECO:0000256" key="2">
    <source>
        <dbReference type="ARBA" id="ARBA00023015"/>
    </source>
</evidence>
<dbReference type="Pfam" id="PF11951">
    <property type="entry name" value="Fungal_trans_2"/>
    <property type="match status" value="1"/>
</dbReference>
<feature type="domain" description="Zn(2)-C6 fungal-type" evidence="6">
    <location>
        <begin position="16"/>
        <end position="46"/>
    </location>
</feature>
<dbReference type="EMBL" id="PDNA01000120">
    <property type="protein sequence ID" value="PGH12279.1"/>
    <property type="molecule type" value="Genomic_DNA"/>
</dbReference>
<evidence type="ECO:0000256" key="5">
    <source>
        <dbReference type="ARBA" id="ARBA00023242"/>
    </source>
</evidence>
<dbReference type="InterPro" id="IPR001138">
    <property type="entry name" value="Zn2Cys6_DnaBD"/>
</dbReference>
<dbReference type="OrthoDB" id="6730379at2759"/>
<accession>A0A2B7XTI7</accession>
<evidence type="ECO:0000256" key="3">
    <source>
        <dbReference type="ARBA" id="ARBA00023125"/>
    </source>
</evidence>
<dbReference type="CDD" id="cd00067">
    <property type="entry name" value="GAL4"/>
    <property type="match status" value="1"/>
</dbReference>
<dbReference type="STRING" id="1447883.A0A2B7XTI7"/>
<dbReference type="SUPFAM" id="SSF57701">
    <property type="entry name" value="Zn2/Cys6 DNA-binding domain"/>
    <property type="match status" value="1"/>
</dbReference>
<dbReference type="PANTHER" id="PTHR37534:SF49">
    <property type="entry name" value="LYSINE BIOSYNTHESIS REGULATORY PROTEIN LYS14"/>
    <property type="match status" value="1"/>
</dbReference>
<dbReference type="GO" id="GO:0008270">
    <property type="term" value="F:zinc ion binding"/>
    <property type="evidence" value="ECO:0007669"/>
    <property type="project" value="InterPro"/>
</dbReference>
<keyword evidence="8" id="KW-1185">Reference proteome</keyword>
<evidence type="ECO:0000259" key="6">
    <source>
        <dbReference type="PROSITE" id="PS50048"/>
    </source>
</evidence>
<dbReference type="Gene3D" id="4.10.240.10">
    <property type="entry name" value="Zn(2)-C6 fungal-type DNA-binding domain"/>
    <property type="match status" value="1"/>
</dbReference>
<dbReference type="GO" id="GO:0045944">
    <property type="term" value="P:positive regulation of transcription by RNA polymerase II"/>
    <property type="evidence" value="ECO:0007669"/>
    <property type="project" value="TreeGrafter"/>
</dbReference>
<dbReference type="PROSITE" id="PS00463">
    <property type="entry name" value="ZN2_CY6_FUNGAL_1"/>
    <property type="match status" value="1"/>
</dbReference>
<keyword evidence="3" id="KW-0238">DNA-binding</keyword>
<gene>
    <name evidence="7" type="ORF">AJ80_06793</name>
</gene>
<dbReference type="Proteomes" id="UP000224634">
    <property type="component" value="Unassembled WGS sequence"/>
</dbReference>
<evidence type="ECO:0000256" key="4">
    <source>
        <dbReference type="ARBA" id="ARBA00023163"/>
    </source>
</evidence>
<dbReference type="GO" id="GO:0000976">
    <property type="term" value="F:transcription cis-regulatory region binding"/>
    <property type="evidence" value="ECO:0007669"/>
    <property type="project" value="TreeGrafter"/>
</dbReference>
<dbReference type="GO" id="GO:0005634">
    <property type="term" value="C:nucleus"/>
    <property type="evidence" value="ECO:0007669"/>
    <property type="project" value="UniProtKB-SubCell"/>
</dbReference>
<evidence type="ECO:0000256" key="1">
    <source>
        <dbReference type="ARBA" id="ARBA00004123"/>
    </source>
</evidence>
<reference evidence="7 8" key="1">
    <citation type="submission" date="2017-10" db="EMBL/GenBank/DDBJ databases">
        <title>Comparative genomics in systemic dimorphic fungi from Ajellomycetaceae.</title>
        <authorList>
            <person name="Munoz J.F."/>
            <person name="Mcewen J.G."/>
            <person name="Clay O.K."/>
            <person name="Cuomo C.A."/>
        </authorList>
    </citation>
    <scope>NUCLEOTIDE SEQUENCE [LARGE SCALE GENOMIC DNA]</scope>
    <source>
        <strain evidence="7 8">UAMH7299</strain>
    </source>
</reference>
<evidence type="ECO:0000313" key="8">
    <source>
        <dbReference type="Proteomes" id="UP000224634"/>
    </source>
</evidence>
<name>A0A2B7XTI7_POLH7</name>
<dbReference type="InterPro" id="IPR036864">
    <property type="entry name" value="Zn2-C6_fun-type_DNA-bd_sf"/>
</dbReference>
<keyword evidence="5" id="KW-0539">Nucleus</keyword>
<dbReference type="AlphaFoldDB" id="A0A2B7XTI7"/>
<comment type="caution">
    <text evidence="7">The sequence shown here is derived from an EMBL/GenBank/DDBJ whole genome shotgun (WGS) entry which is preliminary data.</text>
</comment>
<keyword evidence="4" id="KW-0804">Transcription</keyword>
<sequence>MTRRERKQPESRRRTGCWTCKEKHVQCTEELPRCSRCERLDLDCVRGIKLLWKEDAAQRGIHFGREGTWSKRSSKIKKPSEADLDREFHAVPTGQYMHRWLFLNSTYWDFGNEEAERPRHVDADGANNVLMSLGVSGIINNGIYTGPPLQRAIVHTPYPSTESYLLEYFIDKIGPNCSLSPFYNPYLKLVTPIASWHEPLRNTLLAIAANQRRLLGDRRYVNEAVMYKQRALTGLQTEINEKKPSFGTVATVLMLCFHDIADGCTPSWITHLRGGLQLIDLLPQSQSVGEIKQIKQFFVMYFVAHEIMARTAVEDTSSEESGSFDWLDDDNLEEIDVLMGCSRGLMTLIRQIAELSVKKSKITKNRPLTPDETTHFSTCRDKLEASLQVVRQVLPSYASQQEELLRIAETKRLSAMLYLRERLGNPSTASTILHPLLTISLSPRTSCSAHPATTPHNPIISGAIETSSSACKSRLISAIISLIDTLPDTPTLLWPLFIVGNVGLDDEVHRRFVLERLQSIQKVRNLGSVRRAREVVESAYRARDLDHPRGKIWGDQRSGMISLA</sequence>
<dbReference type="PANTHER" id="PTHR37534">
    <property type="entry name" value="TRANSCRIPTIONAL ACTIVATOR PROTEIN UGA3"/>
    <property type="match status" value="1"/>
</dbReference>
<keyword evidence="2" id="KW-0805">Transcription regulation</keyword>
<dbReference type="SMART" id="SM00066">
    <property type="entry name" value="GAL4"/>
    <property type="match status" value="1"/>
</dbReference>
<comment type="subcellular location">
    <subcellularLocation>
        <location evidence="1">Nucleus</location>
    </subcellularLocation>
</comment>
<dbReference type="GO" id="GO:0000981">
    <property type="term" value="F:DNA-binding transcription factor activity, RNA polymerase II-specific"/>
    <property type="evidence" value="ECO:0007669"/>
    <property type="project" value="InterPro"/>
</dbReference>
<evidence type="ECO:0000313" key="7">
    <source>
        <dbReference type="EMBL" id="PGH12279.1"/>
    </source>
</evidence>
<proteinExistence type="predicted"/>
<protein>
    <recommendedName>
        <fullName evidence="6">Zn(2)-C6 fungal-type domain-containing protein</fullName>
    </recommendedName>
</protein>
<dbReference type="PROSITE" id="PS50048">
    <property type="entry name" value="ZN2_CY6_FUNGAL_2"/>
    <property type="match status" value="1"/>
</dbReference>